<organism evidence="4 5">
    <name type="scientific">Tilletiaria anomala (strain ATCC 24038 / CBS 436.72 / UBC 951)</name>
    <dbReference type="NCBI Taxonomy" id="1037660"/>
    <lineage>
        <taxon>Eukaryota</taxon>
        <taxon>Fungi</taxon>
        <taxon>Dikarya</taxon>
        <taxon>Basidiomycota</taxon>
        <taxon>Ustilaginomycotina</taxon>
        <taxon>Exobasidiomycetes</taxon>
        <taxon>Georgefischeriales</taxon>
        <taxon>Tilletiariaceae</taxon>
        <taxon>Tilletiaria</taxon>
    </lineage>
</organism>
<feature type="compositionally biased region" description="Low complexity" evidence="2">
    <location>
        <begin position="102"/>
        <end position="117"/>
    </location>
</feature>
<evidence type="ECO:0000313" key="4">
    <source>
        <dbReference type="EMBL" id="KDN41599.1"/>
    </source>
</evidence>
<dbReference type="InterPro" id="IPR001810">
    <property type="entry name" value="F-box_dom"/>
</dbReference>
<feature type="domain" description="F-box" evidence="3">
    <location>
        <begin position="30"/>
        <end position="80"/>
    </location>
</feature>
<evidence type="ECO:0000313" key="5">
    <source>
        <dbReference type="Proteomes" id="UP000027361"/>
    </source>
</evidence>
<protein>
    <recommendedName>
        <fullName evidence="3">F-box domain-containing protein</fullName>
    </recommendedName>
</protein>
<dbReference type="InterPro" id="IPR036047">
    <property type="entry name" value="F-box-like_dom_sf"/>
</dbReference>
<evidence type="ECO:0000259" key="3">
    <source>
        <dbReference type="PROSITE" id="PS50181"/>
    </source>
</evidence>
<dbReference type="HOGENOM" id="CLU_839869_0_0_1"/>
<keyword evidence="1" id="KW-0175">Coiled coil</keyword>
<dbReference type="GeneID" id="25261835"/>
<evidence type="ECO:0000256" key="1">
    <source>
        <dbReference type="SAM" id="Coils"/>
    </source>
</evidence>
<dbReference type="PROSITE" id="PS50181">
    <property type="entry name" value="FBOX"/>
    <property type="match status" value="1"/>
</dbReference>
<dbReference type="OrthoDB" id="3363523at2759"/>
<reference evidence="4 5" key="1">
    <citation type="submission" date="2014-05" db="EMBL/GenBank/DDBJ databases">
        <title>Draft genome sequence of a rare smut relative, Tilletiaria anomala UBC 951.</title>
        <authorList>
            <consortium name="DOE Joint Genome Institute"/>
            <person name="Toome M."/>
            <person name="Kuo A."/>
            <person name="Henrissat B."/>
            <person name="Lipzen A."/>
            <person name="Tritt A."/>
            <person name="Yoshinaga Y."/>
            <person name="Zane M."/>
            <person name="Barry K."/>
            <person name="Grigoriev I.V."/>
            <person name="Spatafora J.W."/>
            <person name="Aimea M.C."/>
        </authorList>
    </citation>
    <scope>NUCLEOTIDE SEQUENCE [LARGE SCALE GENOMIC DNA]</scope>
    <source>
        <strain evidence="4 5">UBC 951</strain>
    </source>
</reference>
<dbReference type="SUPFAM" id="SSF81383">
    <property type="entry name" value="F-box domain"/>
    <property type="match status" value="1"/>
</dbReference>
<dbReference type="RefSeq" id="XP_013241767.1">
    <property type="nucleotide sequence ID" value="XM_013386313.1"/>
</dbReference>
<dbReference type="EMBL" id="JMSN01000078">
    <property type="protein sequence ID" value="KDN41599.1"/>
    <property type="molecule type" value="Genomic_DNA"/>
</dbReference>
<comment type="caution">
    <text evidence="4">The sequence shown here is derived from an EMBL/GenBank/DDBJ whole genome shotgun (WGS) entry which is preliminary data.</text>
</comment>
<evidence type="ECO:0000256" key="2">
    <source>
        <dbReference type="SAM" id="MobiDB-lite"/>
    </source>
</evidence>
<name>A0A066VS17_TILAU</name>
<dbReference type="AlphaFoldDB" id="A0A066VS17"/>
<feature type="region of interest" description="Disordered" evidence="2">
    <location>
        <begin position="93"/>
        <end position="117"/>
    </location>
</feature>
<sequence>MTSSPPNLLSPLALPFDMDATLSSSSPEQQEQEQTLPNELLRHIFLYLDPHTLYTSVRGLNAHWQRAVEHDLLHDLFRTRTWRVGLRVSRKPRLPSEAHEGSLSPPHQQQQHDPPASASIEIGEEEAAESAEQLKCRMARQEAEMREVLGTPHITEDDVLSLANTHAALNRRMAAASSRRSRADAFSASRMRMRKPNRPIVHVVPLVFDAYRPGSTSLAFSTGDEWHALFDGLDIEHGSRLELDFGLCWRFPGDGQDPDCERKRDCHMAGGSVLIDEEEGDDEQELLEKYWGTPDVENGWLSRFYCVRCPITPSPQVLARALPPALEISLH</sequence>
<proteinExistence type="predicted"/>
<accession>A0A066VS17</accession>
<keyword evidence="5" id="KW-1185">Reference proteome</keyword>
<dbReference type="InParanoid" id="A0A066VS17"/>
<gene>
    <name evidence="4" type="ORF">K437DRAFT_171738</name>
</gene>
<dbReference type="Proteomes" id="UP000027361">
    <property type="component" value="Unassembled WGS sequence"/>
</dbReference>
<feature type="coiled-coil region" evidence="1">
    <location>
        <begin position="124"/>
        <end position="151"/>
    </location>
</feature>